<dbReference type="GO" id="GO:0046872">
    <property type="term" value="F:metal ion binding"/>
    <property type="evidence" value="ECO:0007669"/>
    <property type="project" value="UniProtKB-KW"/>
</dbReference>
<feature type="compositionally biased region" description="Basic and acidic residues" evidence="3">
    <location>
        <begin position="718"/>
        <end position="731"/>
    </location>
</feature>
<reference evidence="5 6" key="1">
    <citation type="submission" date="2018-06" db="EMBL/GenBank/DDBJ databases">
        <title>Echinicola strongylocentroti sp. nov., isolated from a sea urchin Strongylocentrotus intermedius.</title>
        <authorList>
            <person name="Bae S.S."/>
        </authorList>
    </citation>
    <scope>NUCLEOTIDE SEQUENCE [LARGE SCALE GENOMIC DNA]</scope>
    <source>
        <strain evidence="5 6">MEBiC08714</strain>
    </source>
</reference>
<protein>
    <submittedName>
        <fullName evidence="5">T9SS C-terminal target domain-containing protein</fullName>
    </submittedName>
</protein>
<dbReference type="InterPro" id="IPR013783">
    <property type="entry name" value="Ig-like_fold"/>
</dbReference>
<name>A0A2Z4IRV6_9BACT</name>
<dbReference type="InterPro" id="IPR012334">
    <property type="entry name" value="Pectin_lyas_fold"/>
</dbReference>
<keyword evidence="2" id="KW-0325">Glycoprotein</keyword>
<evidence type="ECO:0000256" key="4">
    <source>
        <dbReference type="SAM" id="SignalP"/>
    </source>
</evidence>
<dbReference type="InterPro" id="IPR011050">
    <property type="entry name" value="Pectin_lyase_fold/virulence"/>
</dbReference>
<proteinExistence type="predicted"/>
<sequence length="827" mass="91696">MMKLTITSLPRYFYKLICLAVLGLTATLGHAQSPTLKVDFDFGGRKLGEVNEPGYTSWVVEEGSKAEATFSNVAFTVSGDGLHSSWYKAGIQAPFYARLSNDGVVANEEITLTIEGLPAGKHSLMNFYNTFDNPENNTFSPIDIYVNDELQIDDLMPSNRAESRAVTETGYLIFEVAAGEAVTIRMVNDPKNESNAAALVWNGFELNRPDIKKQAKSPLPEDGDEHVEADSGVTLKWEPAKTGVKHQVYFGTSKAAVAEATSQDDAYRGELTANHYQVNDLYSMDTYYWRVDEVDQNGEITKGNVWYFRPAQLAFRGAEGYGRYARGGRGGKVVTVTNLNDSGPGSLREAVTNDIGPRTIVFAVGGTIELKSRLVSNQRYVTIAGQTAPGKGIMIERAPVGITGDDGVARFLRVGIGAGRTFDGMGLTGANYSIIDHCSIRWTIDESFSSRGAHHITLQKTLIAEALNVADHSKYEQGKMHGYAATIGGDIGSFHHNLLAHNYGRNWSMGSGLDGNAYYKGKLDIRNNVVYNWGGRTTDGGSHEVNFVNNYYKPGPGTEHFIALTIDHEGVGLGTQRGYFSGNVMPGYFDEDNQEEGRRERYHNGDYKKYEGFVDEPFFPAHITTQPAREAYKIVLSDVGANQPVLDDHDQRIIQETLDSTYTYKGSLSGIPGMPDTEQDVGGWEDYPEVKRPENWDTDQDGLPDWWEEAKGLNPNSKPDDFSDANKDEDRDGFTQLDEYLDWMSRPHYFIEKGDALNLDLKPLFKGFEDGLRFSLEGQSTGKSFSVQKDHLTFTAEEAGLAAVKVKVEDMEDHTMTRWVNVFVKDH</sequence>
<organism evidence="5 6">
    <name type="scientific">Echinicola strongylocentroti</name>
    <dbReference type="NCBI Taxonomy" id="1795355"/>
    <lineage>
        <taxon>Bacteria</taxon>
        <taxon>Pseudomonadati</taxon>
        <taxon>Bacteroidota</taxon>
        <taxon>Cytophagia</taxon>
        <taxon>Cytophagales</taxon>
        <taxon>Cyclobacteriaceae</taxon>
        <taxon>Echinicola</taxon>
    </lineage>
</organism>
<feature type="signal peptide" evidence="4">
    <location>
        <begin position="1"/>
        <end position="31"/>
    </location>
</feature>
<accession>A0A2Z4IRV6</accession>
<dbReference type="KEGG" id="est:DN752_03225"/>
<feature type="chain" id="PRO_5016322106" evidence="4">
    <location>
        <begin position="32"/>
        <end position="827"/>
    </location>
</feature>
<dbReference type="Gene3D" id="2.60.40.10">
    <property type="entry name" value="Immunoglobulins"/>
    <property type="match status" value="1"/>
</dbReference>
<dbReference type="OrthoDB" id="9803616at2"/>
<dbReference type="AlphaFoldDB" id="A0A2Z4IRV6"/>
<keyword evidence="4" id="KW-0732">Signal</keyword>
<dbReference type="SUPFAM" id="SSF51126">
    <property type="entry name" value="Pectin lyase-like"/>
    <property type="match status" value="1"/>
</dbReference>
<keyword evidence="6" id="KW-1185">Reference proteome</keyword>
<dbReference type="Proteomes" id="UP000248688">
    <property type="component" value="Chromosome"/>
</dbReference>
<dbReference type="PANTHER" id="PTHR42970">
    <property type="entry name" value="PECTATE LYASE C-RELATED"/>
    <property type="match status" value="1"/>
</dbReference>
<gene>
    <name evidence="5" type="ORF">DN752_03225</name>
</gene>
<evidence type="ECO:0000313" key="5">
    <source>
        <dbReference type="EMBL" id="AWW33033.1"/>
    </source>
</evidence>
<evidence type="ECO:0000313" key="6">
    <source>
        <dbReference type="Proteomes" id="UP000248688"/>
    </source>
</evidence>
<feature type="region of interest" description="Disordered" evidence="3">
    <location>
        <begin position="688"/>
        <end position="731"/>
    </location>
</feature>
<dbReference type="InterPro" id="IPR052063">
    <property type="entry name" value="Polysaccharide_Lyase_1"/>
</dbReference>
<evidence type="ECO:0000256" key="1">
    <source>
        <dbReference type="ARBA" id="ARBA00022723"/>
    </source>
</evidence>
<dbReference type="Gene3D" id="2.160.20.10">
    <property type="entry name" value="Single-stranded right-handed beta-helix, Pectin lyase-like"/>
    <property type="match status" value="1"/>
</dbReference>
<evidence type="ECO:0000256" key="3">
    <source>
        <dbReference type="SAM" id="MobiDB-lite"/>
    </source>
</evidence>
<evidence type="ECO:0000256" key="2">
    <source>
        <dbReference type="ARBA" id="ARBA00023180"/>
    </source>
</evidence>
<dbReference type="PANTHER" id="PTHR42970:SF1">
    <property type="entry name" value="PECTATE LYASE C-RELATED"/>
    <property type="match status" value="1"/>
</dbReference>
<keyword evidence="1" id="KW-0479">Metal-binding</keyword>
<dbReference type="EMBL" id="CP030041">
    <property type="protein sequence ID" value="AWW33033.1"/>
    <property type="molecule type" value="Genomic_DNA"/>
</dbReference>